<reference evidence="1 2" key="1">
    <citation type="journal article" date="2022" name="Nat. Ecol. Evol.">
        <title>A masculinizing supergene underlies an exaggerated male reproductive morph in a spider.</title>
        <authorList>
            <person name="Hendrickx F."/>
            <person name="De Corte Z."/>
            <person name="Sonet G."/>
            <person name="Van Belleghem S.M."/>
            <person name="Kostlbacher S."/>
            <person name="Vangestel C."/>
        </authorList>
    </citation>
    <scope>NUCLEOTIDE SEQUENCE [LARGE SCALE GENOMIC DNA]</scope>
    <source>
        <strain evidence="1">W744_W776</strain>
    </source>
</reference>
<evidence type="ECO:0000313" key="2">
    <source>
        <dbReference type="Proteomes" id="UP000827092"/>
    </source>
</evidence>
<organism evidence="1 2">
    <name type="scientific">Oedothorax gibbosus</name>
    <dbReference type="NCBI Taxonomy" id="931172"/>
    <lineage>
        <taxon>Eukaryota</taxon>
        <taxon>Metazoa</taxon>
        <taxon>Ecdysozoa</taxon>
        <taxon>Arthropoda</taxon>
        <taxon>Chelicerata</taxon>
        <taxon>Arachnida</taxon>
        <taxon>Araneae</taxon>
        <taxon>Araneomorphae</taxon>
        <taxon>Entelegynae</taxon>
        <taxon>Araneoidea</taxon>
        <taxon>Linyphiidae</taxon>
        <taxon>Erigoninae</taxon>
        <taxon>Oedothorax</taxon>
    </lineage>
</organism>
<dbReference type="EMBL" id="JAFNEN010000001">
    <property type="protein sequence ID" value="KAG8202072.1"/>
    <property type="molecule type" value="Genomic_DNA"/>
</dbReference>
<dbReference type="Proteomes" id="UP000827092">
    <property type="component" value="Unassembled WGS sequence"/>
</dbReference>
<sequence length="79" mass="8922">MLSPLAAMLCFPFTDGDVSRQVKKKWQDVNIERKARQGRLFPLLSVVSFRQGDGSVLLNEQLFPVFAPGRVPLLVLCLY</sequence>
<proteinExistence type="predicted"/>
<comment type="caution">
    <text evidence="1">The sequence shown here is derived from an EMBL/GenBank/DDBJ whole genome shotgun (WGS) entry which is preliminary data.</text>
</comment>
<accession>A0AAV6VZM3</accession>
<gene>
    <name evidence="1" type="ORF">JTE90_010435</name>
</gene>
<keyword evidence="2" id="KW-1185">Reference proteome</keyword>
<dbReference type="AlphaFoldDB" id="A0AAV6VZM3"/>
<evidence type="ECO:0000313" key="1">
    <source>
        <dbReference type="EMBL" id="KAG8202072.1"/>
    </source>
</evidence>
<name>A0AAV6VZM3_9ARAC</name>
<protein>
    <submittedName>
        <fullName evidence="1">Uncharacterized protein</fullName>
    </submittedName>
</protein>